<evidence type="ECO:0000313" key="1">
    <source>
        <dbReference type="EMBL" id="BAD02376.1"/>
    </source>
</evidence>
<dbReference type="EMBL" id="AB110633">
    <property type="protein sequence ID" value="BAD02376.1"/>
    <property type="molecule type" value="Genomic_DNA"/>
</dbReference>
<protein>
    <submittedName>
        <fullName evidence="1">2,4-diacetylphloroglucinol biosynthetic protein</fullName>
    </submittedName>
</protein>
<accession>Q3V8H0</accession>
<sequence length="141" mass="15261">MLDAGRTFTLVREAFRLHRPVGAVDLAHHLHRCFQGGKVRHSDRHGAAELDLAGDHRLGCREFAQAEALPGVRIGCQHELGLDAVSRGARPDDLAEDHLDLTCAALVLGESVLDDHAQFLESLACRLGVVPQLAICLHPLG</sequence>
<keyword evidence="1" id="KW-0614">Plasmid</keyword>
<organism evidence="1">
    <name type="scientific">Rhodococcus opacus</name>
    <name type="common">Nocardia opaca</name>
    <dbReference type="NCBI Taxonomy" id="37919"/>
    <lineage>
        <taxon>Bacteria</taxon>
        <taxon>Bacillati</taxon>
        <taxon>Actinomycetota</taxon>
        <taxon>Actinomycetes</taxon>
        <taxon>Mycobacteriales</taxon>
        <taxon>Nocardiaceae</taxon>
        <taxon>Rhodococcus</taxon>
    </lineage>
</organism>
<reference evidence="1" key="1">
    <citation type="journal article" date="2006" name="Appl. Microbiol. Biotechnol.">
        <title>Genetic and biochemical characterization of the dioxygenase involved in lateral dioxygenation of dibenzofuran from Rhodococcus opacus strain SAO101.</title>
        <authorList>
            <person name="Kimura N."/>
            <person name="Kitagawa W."/>
            <person name="Mori T."/>
            <person name="Nakashima N."/>
            <person name="Tamura T."/>
            <person name="Kamagata Y."/>
        </authorList>
    </citation>
    <scope>NUCLEOTIDE SEQUENCE</scope>
    <source>
        <strain evidence="1">SAO101</strain>
        <plasmid evidence="1">pWK301</plasmid>
    </source>
</reference>
<dbReference type="AlphaFoldDB" id="Q3V8H0"/>
<proteinExistence type="predicted"/>
<name>Q3V8H0_RHOOP</name>
<geneLocation type="plasmid" evidence="1">
    <name>pWK301</name>
</geneLocation>
<gene>
    <name evidence="1" type="primary">orf7</name>
</gene>